<gene>
    <name evidence="2" type="ORF">GFH32_17665</name>
</gene>
<proteinExistence type="predicted"/>
<reference evidence="2 3" key="1">
    <citation type="submission" date="2019-10" db="EMBL/GenBank/DDBJ databases">
        <authorList>
            <person name="Dong K."/>
        </authorList>
    </citation>
    <scope>NUCLEOTIDE SEQUENCE [LARGE SCALE GENOMIC DNA]</scope>
    <source>
        <strain evidence="3">dk4302</strain>
    </source>
</reference>
<dbReference type="KEGG" id="sphe:GFH32_17665"/>
<evidence type="ECO:0008006" key="4">
    <source>
        <dbReference type="Google" id="ProtNLM"/>
    </source>
</evidence>
<dbReference type="Proteomes" id="UP000326921">
    <property type="component" value="Chromosome"/>
</dbReference>
<evidence type="ECO:0000256" key="1">
    <source>
        <dbReference type="SAM" id="SignalP"/>
    </source>
</evidence>
<sequence>MNLYLKILSVCVLLCLCMTTFAQEKRIVQFSGIISAVSTDVAVPYVTLRNTSFGNETYSANHEGYFTFVVRTGDIIELSSIGYATLAITIPQTSTDKYTLNIELTPLVKELPVVTIGRPLPWASIEEFNREFLALNVGADDILSAQRNLSPQALAALSKIVPRSADEIQAYNNFQRHINMSNKAINQNFANPLLNPFAWGQLINQIKRGDFSRERLKY</sequence>
<dbReference type="InterPro" id="IPR008969">
    <property type="entry name" value="CarboxyPept-like_regulatory"/>
</dbReference>
<accession>A0A5Q0QDY9</accession>
<dbReference type="EMBL" id="CP045652">
    <property type="protein sequence ID" value="QGA28045.1"/>
    <property type="molecule type" value="Genomic_DNA"/>
</dbReference>
<dbReference type="SUPFAM" id="SSF49464">
    <property type="entry name" value="Carboxypeptidase regulatory domain-like"/>
    <property type="match status" value="1"/>
</dbReference>
<feature type="signal peptide" evidence="1">
    <location>
        <begin position="1"/>
        <end position="22"/>
    </location>
</feature>
<dbReference type="AlphaFoldDB" id="A0A5Q0QDY9"/>
<name>A0A5Q0QDY9_9SPHI</name>
<organism evidence="2 3">
    <name type="scientific">Sphingobacterium zhuxiongii</name>
    <dbReference type="NCBI Taxonomy" id="2662364"/>
    <lineage>
        <taxon>Bacteria</taxon>
        <taxon>Pseudomonadati</taxon>
        <taxon>Bacteroidota</taxon>
        <taxon>Sphingobacteriia</taxon>
        <taxon>Sphingobacteriales</taxon>
        <taxon>Sphingobacteriaceae</taxon>
        <taxon>Sphingobacterium</taxon>
    </lineage>
</organism>
<feature type="chain" id="PRO_5024903836" description="Carboxypeptidase-like regulatory domain-containing protein" evidence="1">
    <location>
        <begin position="23"/>
        <end position="218"/>
    </location>
</feature>
<evidence type="ECO:0000313" key="2">
    <source>
        <dbReference type="EMBL" id="QGA28045.1"/>
    </source>
</evidence>
<keyword evidence="3" id="KW-1185">Reference proteome</keyword>
<keyword evidence="1" id="KW-0732">Signal</keyword>
<protein>
    <recommendedName>
        <fullName evidence="4">Carboxypeptidase-like regulatory domain-containing protein</fullName>
    </recommendedName>
</protein>
<evidence type="ECO:0000313" key="3">
    <source>
        <dbReference type="Proteomes" id="UP000326921"/>
    </source>
</evidence>